<evidence type="ECO:0000256" key="1">
    <source>
        <dbReference type="SAM" id="Phobius"/>
    </source>
</evidence>
<keyword evidence="3" id="KW-0269">Exonuclease</keyword>
<keyword evidence="3" id="KW-0540">Nuclease</keyword>
<proteinExistence type="predicted"/>
<dbReference type="InterPro" id="IPR036691">
    <property type="entry name" value="Endo/exonu/phosph_ase_sf"/>
</dbReference>
<name>A0A1G7ZM69_9NOCA</name>
<dbReference type="RefSeq" id="WP_246442576.1">
    <property type="nucleotide sequence ID" value="NZ_CP048813.1"/>
</dbReference>
<sequence length="322" mass="34292">MIRTLAVAAAVVAIGVSVFGGVVHYVGPESNTLIMASSFVPVFVGAGVLGVVVLLLVRAWRLALVGVVVVGAALATQAPLFVGGTDAPGSGTAVRVLQANIRLGEADTDDLVRQIRDRQVDVLTIEELTDDSVGRLREAGIDELLPEQFLSPKPSGGGGTGIYSRFPLSEREQLPHFSMSNLSATVDLGGGDRLALFAVHPMPPYPSPAWMWADEMERLREAVHARADRDPGIPVLVSGDFNSTYSHTRYRAFLTDGFEDVGERVGAGLVPTYPADTWFPAIIGIDRMIVRSMTVQEFEGVRLAGSDHHGLFAVVTTETGSS</sequence>
<evidence type="ECO:0000259" key="2">
    <source>
        <dbReference type="Pfam" id="PF03372"/>
    </source>
</evidence>
<keyword evidence="3" id="KW-0255">Endonuclease</keyword>
<organism evidence="3 4">
    <name type="scientific">Rhodococcus triatomae</name>
    <dbReference type="NCBI Taxonomy" id="300028"/>
    <lineage>
        <taxon>Bacteria</taxon>
        <taxon>Bacillati</taxon>
        <taxon>Actinomycetota</taxon>
        <taxon>Actinomycetes</taxon>
        <taxon>Mycobacteriales</taxon>
        <taxon>Nocardiaceae</taxon>
        <taxon>Rhodococcus</taxon>
    </lineage>
</organism>
<evidence type="ECO:0000313" key="4">
    <source>
        <dbReference type="Proteomes" id="UP000183263"/>
    </source>
</evidence>
<dbReference type="Pfam" id="PF03372">
    <property type="entry name" value="Exo_endo_phos"/>
    <property type="match status" value="1"/>
</dbReference>
<feature type="transmembrane region" description="Helical" evidence="1">
    <location>
        <begin position="62"/>
        <end position="82"/>
    </location>
</feature>
<evidence type="ECO:0000313" key="3">
    <source>
        <dbReference type="EMBL" id="SDH09842.1"/>
    </source>
</evidence>
<gene>
    <name evidence="3" type="ORF">SAMN05444695_101157</name>
</gene>
<dbReference type="Proteomes" id="UP000183263">
    <property type="component" value="Unassembled WGS sequence"/>
</dbReference>
<keyword evidence="1" id="KW-1133">Transmembrane helix</keyword>
<dbReference type="GO" id="GO:0004519">
    <property type="term" value="F:endonuclease activity"/>
    <property type="evidence" value="ECO:0007669"/>
    <property type="project" value="UniProtKB-KW"/>
</dbReference>
<dbReference type="GO" id="GO:0004527">
    <property type="term" value="F:exonuclease activity"/>
    <property type="evidence" value="ECO:0007669"/>
    <property type="project" value="UniProtKB-KW"/>
</dbReference>
<dbReference type="AlphaFoldDB" id="A0A1G7ZM69"/>
<keyword evidence="4" id="KW-1185">Reference proteome</keyword>
<keyword evidence="1" id="KW-0812">Transmembrane</keyword>
<keyword evidence="1" id="KW-0472">Membrane</keyword>
<keyword evidence="3" id="KW-0378">Hydrolase</keyword>
<protein>
    <submittedName>
        <fullName evidence="3">Uncharacterized conserved protein YafD, endonuclease/exonuclease/phosphatase (EEP) superfamily</fullName>
    </submittedName>
</protein>
<accession>A0A1G7ZM69</accession>
<feature type="domain" description="Endonuclease/exonuclease/phosphatase" evidence="2">
    <location>
        <begin position="97"/>
        <end position="308"/>
    </location>
</feature>
<reference evidence="3 4" key="1">
    <citation type="submission" date="2016-10" db="EMBL/GenBank/DDBJ databases">
        <authorList>
            <person name="de Groot N.N."/>
        </authorList>
    </citation>
    <scope>NUCLEOTIDE SEQUENCE [LARGE SCALE GENOMIC DNA]</scope>
    <source>
        <strain evidence="3 4">DSM 44892</strain>
    </source>
</reference>
<dbReference type="SUPFAM" id="SSF56219">
    <property type="entry name" value="DNase I-like"/>
    <property type="match status" value="1"/>
</dbReference>
<dbReference type="InterPro" id="IPR005135">
    <property type="entry name" value="Endo/exonuclease/phosphatase"/>
</dbReference>
<feature type="transmembrane region" description="Helical" evidence="1">
    <location>
        <begin position="36"/>
        <end position="57"/>
    </location>
</feature>
<dbReference type="EMBL" id="FNDN01000001">
    <property type="protein sequence ID" value="SDH09842.1"/>
    <property type="molecule type" value="Genomic_DNA"/>
</dbReference>
<dbReference type="Gene3D" id="3.60.10.10">
    <property type="entry name" value="Endonuclease/exonuclease/phosphatase"/>
    <property type="match status" value="1"/>
</dbReference>